<gene>
    <name evidence="3" type="ORF">OEW28_00420</name>
</gene>
<organism evidence="3 4">
    <name type="scientific">Albidovulum marisflavi</name>
    <dbReference type="NCBI Taxonomy" id="2984159"/>
    <lineage>
        <taxon>Bacteria</taxon>
        <taxon>Pseudomonadati</taxon>
        <taxon>Pseudomonadota</taxon>
        <taxon>Alphaproteobacteria</taxon>
        <taxon>Rhodobacterales</taxon>
        <taxon>Paracoccaceae</taxon>
        <taxon>Albidovulum</taxon>
    </lineage>
</organism>
<dbReference type="EMBL" id="JAOWKY010000001">
    <property type="protein sequence ID" value="MCV2867087.1"/>
    <property type="molecule type" value="Genomic_DNA"/>
</dbReference>
<evidence type="ECO:0000313" key="3">
    <source>
        <dbReference type="EMBL" id="MCV2867087.1"/>
    </source>
</evidence>
<comment type="similarity">
    <text evidence="1">Belongs to the virb1 family.</text>
</comment>
<dbReference type="InterPro" id="IPR008258">
    <property type="entry name" value="Transglycosylase_SLT_dom_1"/>
</dbReference>
<dbReference type="Proteomes" id="UP001652542">
    <property type="component" value="Unassembled WGS sequence"/>
</dbReference>
<sequence>MPDPSNLCDRAAEDAARSTGVPVTVLYAITRAETGRGGKGGLAPWPWTVNMEGTGRWFDSASEARAYVEQGRARGARSFDIGCFQINHLWHGQAFESVEDMFDPARNARYAAEFLKSLFADTGSWTAAAGAYHSRTPDLSKRYADRFTRIHDALIANGAPSVPDTPPRVARQGRDNPLPLLVAGQKAGNGSLVPLAQDAPSPLFSSEPRVLY</sequence>
<evidence type="ECO:0000259" key="2">
    <source>
        <dbReference type="Pfam" id="PF01464"/>
    </source>
</evidence>
<dbReference type="Gene3D" id="1.10.530.10">
    <property type="match status" value="1"/>
</dbReference>
<comment type="caution">
    <text evidence="3">The sequence shown here is derived from an EMBL/GenBank/DDBJ whole genome shotgun (WGS) entry which is preliminary data.</text>
</comment>
<proteinExistence type="inferred from homology"/>
<feature type="domain" description="Transglycosylase SLT" evidence="2">
    <location>
        <begin position="77"/>
        <end position="134"/>
    </location>
</feature>
<reference evidence="3 4" key="1">
    <citation type="submission" date="2022-10" db="EMBL/GenBank/DDBJ databases">
        <title>Defluviimonas sp. nov., isolated from ocean surface water.</title>
        <authorList>
            <person name="He W."/>
            <person name="Wang L."/>
            <person name="Zhang D.-F."/>
        </authorList>
    </citation>
    <scope>NUCLEOTIDE SEQUENCE [LARGE SCALE GENOMIC DNA]</scope>
    <source>
        <strain evidence="3 4">WL0002</strain>
    </source>
</reference>
<dbReference type="RefSeq" id="WP_263732759.1">
    <property type="nucleotide sequence ID" value="NZ_JAOWKY010000001.1"/>
</dbReference>
<dbReference type="SUPFAM" id="SSF53955">
    <property type="entry name" value="Lysozyme-like"/>
    <property type="match status" value="1"/>
</dbReference>
<dbReference type="Pfam" id="PF01464">
    <property type="entry name" value="SLT"/>
    <property type="match status" value="1"/>
</dbReference>
<evidence type="ECO:0000256" key="1">
    <source>
        <dbReference type="ARBA" id="ARBA00009387"/>
    </source>
</evidence>
<accession>A0ABT2Z7H6</accession>
<protein>
    <submittedName>
        <fullName evidence="3">Transglycosylase SLT domain-containing protein</fullName>
    </submittedName>
</protein>
<name>A0ABT2Z7H6_9RHOB</name>
<keyword evidence="4" id="KW-1185">Reference proteome</keyword>
<dbReference type="InterPro" id="IPR023346">
    <property type="entry name" value="Lysozyme-like_dom_sf"/>
</dbReference>
<evidence type="ECO:0000313" key="4">
    <source>
        <dbReference type="Proteomes" id="UP001652542"/>
    </source>
</evidence>